<feature type="compositionally biased region" description="Basic and acidic residues" evidence="1">
    <location>
        <begin position="9"/>
        <end position="32"/>
    </location>
</feature>
<reference evidence="3 4" key="1">
    <citation type="submission" date="2016-10" db="EMBL/GenBank/DDBJ databases">
        <authorList>
            <person name="de Groot N.N."/>
        </authorList>
    </citation>
    <scope>NUCLEOTIDE SEQUENCE [LARGE SCALE GENOMIC DNA]</scope>
    <source>
        <strain evidence="3 4">DSM 18979</strain>
    </source>
</reference>
<dbReference type="STRING" id="426128.SAMN05660297_03061"/>
<evidence type="ECO:0000313" key="4">
    <source>
        <dbReference type="Proteomes" id="UP000199568"/>
    </source>
</evidence>
<protein>
    <submittedName>
        <fullName evidence="3">Gas vesicle protein</fullName>
    </submittedName>
</protein>
<name>A0A1I0G7L2_9FIRM</name>
<keyword evidence="2" id="KW-0472">Membrane</keyword>
<dbReference type="OrthoDB" id="1957298at2"/>
<feature type="region of interest" description="Disordered" evidence="1">
    <location>
        <begin position="1"/>
        <end position="33"/>
    </location>
</feature>
<proteinExistence type="predicted"/>
<feature type="transmembrane region" description="Helical" evidence="2">
    <location>
        <begin position="33"/>
        <end position="53"/>
    </location>
</feature>
<evidence type="ECO:0000256" key="2">
    <source>
        <dbReference type="SAM" id="Phobius"/>
    </source>
</evidence>
<evidence type="ECO:0000256" key="1">
    <source>
        <dbReference type="SAM" id="MobiDB-lite"/>
    </source>
</evidence>
<keyword evidence="2" id="KW-1133">Transmembrane helix</keyword>
<keyword evidence="4" id="KW-1185">Reference proteome</keyword>
<sequence length="144" mass="16328">MDLNKLQKKTQELKQLLDPKRAEKQKQEEKKKAMTKGLALGALLGSVAGIFFAPDKGENTRKKTKEELEKIKDNLQTNIVEGKEKLDINLAEGKEKLAEVYEDKKVVFSEKVSAIKEKVKSSCEPNVVEEEELEEKKALVEEEV</sequence>
<evidence type="ECO:0000313" key="3">
    <source>
        <dbReference type="EMBL" id="SET65898.1"/>
    </source>
</evidence>
<dbReference type="InterPro" id="IPR024623">
    <property type="entry name" value="YtxH"/>
</dbReference>
<gene>
    <name evidence="3" type="ORF">SAMN05660297_03061</name>
</gene>
<keyword evidence="2" id="KW-0812">Transmembrane</keyword>
<organism evidence="3 4">
    <name type="scientific">Natronincola peptidivorans</name>
    <dbReference type="NCBI Taxonomy" id="426128"/>
    <lineage>
        <taxon>Bacteria</taxon>
        <taxon>Bacillati</taxon>
        <taxon>Bacillota</taxon>
        <taxon>Clostridia</taxon>
        <taxon>Peptostreptococcales</taxon>
        <taxon>Natronincolaceae</taxon>
        <taxon>Natronincola</taxon>
    </lineage>
</organism>
<dbReference type="Pfam" id="PF12732">
    <property type="entry name" value="YtxH"/>
    <property type="match status" value="1"/>
</dbReference>
<dbReference type="Proteomes" id="UP000199568">
    <property type="component" value="Unassembled WGS sequence"/>
</dbReference>
<dbReference type="RefSeq" id="WP_090446058.1">
    <property type="nucleotide sequence ID" value="NZ_FOHU01000018.1"/>
</dbReference>
<dbReference type="EMBL" id="FOHU01000018">
    <property type="protein sequence ID" value="SET65898.1"/>
    <property type="molecule type" value="Genomic_DNA"/>
</dbReference>
<dbReference type="AlphaFoldDB" id="A0A1I0G7L2"/>
<accession>A0A1I0G7L2</accession>